<protein>
    <submittedName>
        <fullName evidence="1">Uncharacterized protein</fullName>
    </submittedName>
</protein>
<dbReference type="EMBL" id="FOMR01000003">
    <property type="protein sequence ID" value="SFD66192.1"/>
    <property type="molecule type" value="Genomic_DNA"/>
</dbReference>
<name>A0A1I1U5U3_9BACI</name>
<keyword evidence="2" id="KW-1185">Reference proteome</keyword>
<sequence>MAVNRRKAITALIGFVLLTIVVTLVVDTSETASKNRDIITHDYTFTGESEHWSAVLEVEGEEVFYEEEEVLKHEEKADSKFMLGYKGPLEEFASTSELRYAYKTPTSASETSRQYDVPPKEKTFTTRSNSLVDEDAVIEVTVEWDDMTEKFTLSSENNAK</sequence>
<gene>
    <name evidence="1" type="ORF">SAMN05216238_10340</name>
</gene>
<dbReference type="AlphaFoldDB" id="A0A1I1U5U3"/>
<evidence type="ECO:0000313" key="2">
    <source>
        <dbReference type="Proteomes" id="UP000199474"/>
    </source>
</evidence>
<accession>A0A1I1U5U3</accession>
<dbReference type="RefSeq" id="WP_090082212.1">
    <property type="nucleotide sequence ID" value="NZ_FOMR01000003.1"/>
</dbReference>
<reference evidence="2" key="1">
    <citation type="submission" date="2016-10" db="EMBL/GenBank/DDBJ databases">
        <authorList>
            <person name="Varghese N."/>
            <person name="Submissions S."/>
        </authorList>
    </citation>
    <scope>NUCLEOTIDE SEQUENCE [LARGE SCALE GENOMIC DNA]</scope>
    <source>
        <strain evidence="2">DSM 22530</strain>
    </source>
</reference>
<dbReference type="OrthoDB" id="1910713at2"/>
<dbReference type="STRING" id="640948.SAMN05216238_10340"/>
<dbReference type="Proteomes" id="UP000199474">
    <property type="component" value="Unassembled WGS sequence"/>
</dbReference>
<organism evidence="1 2">
    <name type="scientific">Lentibacillus persicus</name>
    <dbReference type="NCBI Taxonomy" id="640948"/>
    <lineage>
        <taxon>Bacteria</taxon>
        <taxon>Bacillati</taxon>
        <taxon>Bacillota</taxon>
        <taxon>Bacilli</taxon>
        <taxon>Bacillales</taxon>
        <taxon>Bacillaceae</taxon>
        <taxon>Lentibacillus</taxon>
    </lineage>
</organism>
<proteinExistence type="predicted"/>
<evidence type="ECO:0000313" key="1">
    <source>
        <dbReference type="EMBL" id="SFD66192.1"/>
    </source>
</evidence>